<dbReference type="AlphaFoldDB" id="A0A5F9CKY6"/>
<dbReference type="Proteomes" id="UP000001811">
    <property type="component" value="Unplaced"/>
</dbReference>
<reference evidence="1" key="3">
    <citation type="submission" date="2025-09" db="UniProtKB">
        <authorList>
            <consortium name="Ensembl"/>
        </authorList>
    </citation>
    <scope>IDENTIFICATION</scope>
    <source>
        <strain evidence="1">Thorbecke</strain>
    </source>
</reference>
<reference evidence="1 2" key="1">
    <citation type="journal article" date="2011" name="Nature">
        <title>A high-resolution map of human evolutionary constraint using 29 mammals.</title>
        <authorList>
            <person name="Lindblad-Toh K."/>
            <person name="Garber M."/>
            <person name="Zuk O."/>
            <person name="Lin M.F."/>
            <person name="Parker B.J."/>
            <person name="Washietl S."/>
            <person name="Kheradpour P."/>
            <person name="Ernst J."/>
            <person name="Jordan G."/>
            <person name="Mauceli E."/>
            <person name="Ward L.D."/>
            <person name="Lowe C.B."/>
            <person name="Holloway A.K."/>
            <person name="Clamp M."/>
            <person name="Gnerre S."/>
            <person name="Alfoldi J."/>
            <person name="Beal K."/>
            <person name="Chang J."/>
            <person name="Clawson H."/>
            <person name="Cuff J."/>
            <person name="Di Palma F."/>
            <person name="Fitzgerald S."/>
            <person name="Flicek P."/>
            <person name="Guttman M."/>
            <person name="Hubisz M.J."/>
            <person name="Jaffe D.B."/>
            <person name="Jungreis I."/>
            <person name="Kent W.J."/>
            <person name="Kostka D."/>
            <person name="Lara M."/>
            <person name="Martins A.L."/>
            <person name="Massingham T."/>
            <person name="Moltke I."/>
            <person name="Raney B.J."/>
            <person name="Rasmussen M.D."/>
            <person name="Robinson J."/>
            <person name="Stark A."/>
            <person name="Vilella A.J."/>
            <person name="Wen J."/>
            <person name="Xie X."/>
            <person name="Zody M.C."/>
            <person name="Baldwin J."/>
            <person name="Bloom T."/>
            <person name="Chin C.W."/>
            <person name="Heiman D."/>
            <person name="Nicol R."/>
            <person name="Nusbaum C."/>
            <person name="Young S."/>
            <person name="Wilkinson J."/>
            <person name="Worley K.C."/>
            <person name="Kovar C.L."/>
            <person name="Muzny D.M."/>
            <person name="Gibbs R.A."/>
            <person name="Cree A."/>
            <person name="Dihn H.H."/>
            <person name="Fowler G."/>
            <person name="Jhangiani S."/>
            <person name="Joshi V."/>
            <person name="Lee S."/>
            <person name="Lewis L.R."/>
            <person name="Nazareth L.V."/>
            <person name="Okwuonu G."/>
            <person name="Santibanez J."/>
            <person name="Warren W.C."/>
            <person name="Mardis E.R."/>
            <person name="Weinstock G.M."/>
            <person name="Wilson R.K."/>
            <person name="Delehaunty K."/>
            <person name="Dooling D."/>
            <person name="Fronik C."/>
            <person name="Fulton L."/>
            <person name="Fulton B."/>
            <person name="Graves T."/>
            <person name="Minx P."/>
            <person name="Sodergren E."/>
            <person name="Birney E."/>
            <person name="Margulies E.H."/>
            <person name="Herrero J."/>
            <person name="Green E.D."/>
            <person name="Haussler D."/>
            <person name="Siepel A."/>
            <person name="Goldman N."/>
            <person name="Pollard K.S."/>
            <person name="Pedersen J.S."/>
            <person name="Lander E.S."/>
            <person name="Kellis M."/>
        </authorList>
    </citation>
    <scope>NUCLEOTIDE SEQUENCE [LARGE SCALE GENOMIC DNA]</scope>
    <source>
        <strain evidence="2">Thorbecke</strain>
    </source>
</reference>
<name>A0A5F9CKY6_RABIT</name>
<dbReference type="InParanoid" id="A0A5F9CKY6"/>
<evidence type="ECO:0000313" key="2">
    <source>
        <dbReference type="Proteomes" id="UP000001811"/>
    </source>
</evidence>
<dbReference type="Bgee" id="ENSOCUG00000036988">
    <property type="expression patterns" value="Expressed in testis"/>
</dbReference>
<organism evidence="1 2">
    <name type="scientific">Oryctolagus cuniculus</name>
    <name type="common">Rabbit</name>
    <dbReference type="NCBI Taxonomy" id="9986"/>
    <lineage>
        <taxon>Eukaryota</taxon>
        <taxon>Metazoa</taxon>
        <taxon>Chordata</taxon>
        <taxon>Craniata</taxon>
        <taxon>Vertebrata</taxon>
        <taxon>Euteleostomi</taxon>
        <taxon>Mammalia</taxon>
        <taxon>Eutheria</taxon>
        <taxon>Euarchontoglires</taxon>
        <taxon>Glires</taxon>
        <taxon>Lagomorpha</taxon>
        <taxon>Leporidae</taxon>
        <taxon>Oryctolagus</taxon>
    </lineage>
</organism>
<protein>
    <submittedName>
        <fullName evidence="1">Uncharacterized protein</fullName>
    </submittedName>
</protein>
<evidence type="ECO:0000313" key="1">
    <source>
        <dbReference type="Ensembl" id="ENSOCUP00000034273.1"/>
    </source>
</evidence>
<accession>A0A5F9CKY6</accession>
<proteinExistence type="predicted"/>
<sequence length="58" mass="6412">MEIPAMKVSPAKDRRICLLTLSRVPLMVSPTSACPVTWSPQIGNNEISLSGWKYKPVI</sequence>
<reference evidence="1" key="2">
    <citation type="submission" date="2025-08" db="UniProtKB">
        <authorList>
            <consortium name="Ensembl"/>
        </authorList>
    </citation>
    <scope>IDENTIFICATION</scope>
    <source>
        <strain evidence="1">Thorbecke</strain>
    </source>
</reference>
<keyword evidence="2" id="KW-1185">Reference proteome</keyword>
<dbReference type="Ensembl" id="ENSOCUT00000059630.1">
    <property type="protein sequence ID" value="ENSOCUP00000034273.1"/>
    <property type="gene ID" value="ENSOCUG00000036988.1"/>
</dbReference>
<dbReference type="GeneTree" id="ENSGT00980000201455"/>